<organism evidence="1 2">
    <name type="scientific">Fusarium venenatum</name>
    <dbReference type="NCBI Taxonomy" id="56646"/>
    <lineage>
        <taxon>Eukaryota</taxon>
        <taxon>Fungi</taxon>
        <taxon>Dikarya</taxon>
        <taxon>Ascomycota</taxon>
        <taxon>Pezizomycotina</taxon>
        <taxon>Sordariomycetes</taxon>
        <taxon>Hypocreomycetidae</taxon>
        <taxon>Hypocreales</taxon>
        <taxon>Nectriaceae</taxon>
        <taxon>Fusarium</taxon>
    </lineage>
</organism>
<dbReference type="STRING" id="56646.A0A2L2TFY4"/>
<sequence>MVELAKRMPSYMAIINDAWPGSVHDPQFNRELDQAFVGAMVKKIMRHVAYTSADGARMMTNAIVKYGDKTHGQMAPIIYTEDGEKCGGKIWKETMEELAFAQPEEVLNSALG</sequence>
<dbReference type="EMBL" id="LN649230">
    <property type="protein sequence ID" value="CEI61926.1"/>
    <property type="molecule type" value="Genomic_DNA"/>
</dbReference>
<dbReference type="AlphaFoldDB" id="A0A2L2TFY4"/>
<name>A0A2L2TFY4_9HYPO</name>
<dbReference type="Proteomes" id="UP000245910">
    <property type="component" value="Chromosome II"/>
</dbReference>
<proteinExistence type="predicted"/>
<reference evidence="2" key="1">
    <citation type="submission" date="2014-10" db="EMBL/GenBank/DDBJ databases">
        <authorList>
            <person name="King R."/>
        </authorList>
    </citation>
    <scope>NUCLEOTIDE SEQUENCE [LARGE SCALE GENOMIC DNA]</scope>
    <source>
        <strain evidence="2">A3/5</strain>
    </source>
</reference>
<protein>
    <submittedName>
        <fullName evidence="1">Uncharacterized protein</fullName>
    </submittedName>
</protein>
<evidence type="ECO:0000313" key="2">
    <source>
        <dbReference type="Proteomes" id="UP000245910"/>
    </source>
</evidence>
<evidence type="ECO:0000313" key="1">
    <source>
        <dbReference type="EMBL" id="CEI61926.1"/>
    </source>
</evidence>
<keyword evidence="2" id="KW-1185">Reference proteome</keyword>
<accession>A0A2L2TFY4</accession>